<evidence type="ECO:0000313" key="1">
    <source>
        <dbReference type="EMBL" id="AES59998.1"/>
    </source>
</evidence>
<evidence type="ECO:0000313" key="2">
    <source>
        <dbReference type="EnsemblPlants" id="AES59998"/>
    </source>
</evidence>
<proteinExistence type="predicted"/>
<dbReference type="EMBL" id="CM001217">
    <property type="protein sequence ID" value="AES59998.1"/>
    <property type="molecule type" value="Genomic_DNA"/>
</dbReference>
<organism evidence="1 3">
    <name type="scientific">Medicago truncatula</name>
    <name type="common">Barrel medic</name>
    <name type="synonym">Medicago tribuloides</name>
    <dbReference type="NCBI Taxonomy" id="3880"/>
    <lineage>
        <taxon>Eukaryota</taxon>
        <taxon>Viridiplantae</taxon>
        <taxon>Streptophyta</taxon>
        <taxon>Embryophyta</taxon>
        <taxon>Tracheophyta</taxon>
        <taxon>Spermatophyta</taxon>
        <taxon>Magnoliopsida</taxon>
        <taxon>eudicotyledons</taxon>
        <taxon>Gunneridae</taxon>
        <taxon>Pentapetalae</taxon>
        <taxon>rosids</taxon>
        <taxon>fabids</taxon>
        <taxon>Fabales</taxon>
        <taxon>Fabaceae</taxon>
        <taxon>Papilionoideae</taxon>
        <taxon>50 kb inversion clade</taxon>
        <taxon>NPAAA clade</taxon>
        <taxon>Hologalegina</taxon>
        <taxon>IRL clade</taxon>
        <taxon>Trifolieae</taxon>
        <taxon>Medicago</taxon>
    </lineage>
</organism>
<name>G7IBG4_MEDTR</name>
<sequence length="102" mass="11261">MEQPPLHLPSNQQNRDNMTILQPRLSFLTQAGTPSIPLPDICLMTSLLPPLCPASTTNHLANLVLNHVVQLLLQSNLIVLVYNGGRVTNDLLCNMFTTFKAN</sequence>
<reference evidence="2" key="3">
    <citation type="submission" date="2015-04" db="UniProtKB">
        <authorList>
            <consortium name="EnsemblPlants"/>
        </authorList>
    </citation>
    <scope>IDENTIFICATION</scope>
    <source>
        <strain evidence="2">cv. Jemalong A17</strain>
    </source>
</reference>
<dbReference type="HOGENOM" id="CLU_2281567_0_0_1"/>
<dbReference type="Proteomes" id="UP000002051">
    <property type="component" value="Unassembled WGS sequence"/>
</dbReference>
<protein>
    <submittedName>
        <fullName evidence="1">Glycosyltransferase family 2 protein</fullName>
    </submittedName>
</protein>
<accession>G7IBG4</accession>
<dbReference type="AlphaFoldDB" id="G7IBG4"/>
<keyword evidence="3" id="KW-1185">Reference proteome</keyword>
<reference evidence="1 3" key="2">
    <citation type="journal article" date="2014" name="BMC Genomics">
        <title>An improved genome release (version Mt4.0) for the model legume Medicago truncatula.</title>
        <authorList>
            <person name="Tang H."/>
            <person name="Krishnakumar V."/>
            <person name="Bidwell S."/>
            <person name="Rosen B."/>
            <person name="Chan A."/>
            <person name="Zhou S."/>
            <person name="Gentzbittel L."/>
            <person name="Childs K.L."/>
            <person name="Yandell M."/>
            <person name="Gundlach H."/>
            <person name="Mayer K.F."/>
            <person name="Schwartz D.C."/>
            <person name="Town C.D."/>
        </authorList>
    </citation>
    <scope>GENOME REANNOTATION</scope>
    <source>
        <strain evidence="1">A17</strain>
        <strain evidence="2 3">cv. Jemalong A17</strain>
    </source>
</reference>
<dbReference type="EnsemblPlants" id="AES59998">
    <property type="protein sequence ID" value="AES59998"/>
    <property type="gene ID" value="MTR_1g038790"/>
</dbReference>
<gene>
    <name evidence="1" type="ordered locus">MTR_1g038790</name>
</gene>
<reference evidence="1 3" key="1">
    <citation type="journal article" date="2011" name="Nature">
        <title>The Medicago genome provides insight into the evolution of rhizobial symbioses.</title>
        <authorList>
            <person name="Young N.D."/>
            <person name="Debelle F."/>
            <person name="Oldroyd G.E."/>
            <person name="Geurts R."/>
            <person name="Cannon S.B."/>
            <person name="Udvardi M.K."/>
            <person name="Benedito V.A."/>
            <person name="Mayer K.F."/>
            <person name="Gouzy J."/>
            <person name="Schoof H."/>
            <person name="Van de Peer Y."/>
            <person name="Proost S."/>
            <person name="Cook D.R."/>
            <person name="Meyers B.C."/>
            <person name="Spannagl M."/>
            <person name="Cheung F."/>
            <person name="De Mita S."/>
            <person name="Krishnakumar V."/>
            <person name="Gundlach H."/>
            <person name="Zhou S."/>
            <person name="Mudge J."/>
            <person name="Bharti A.K."/>
            <person name="Murray J.D."/>
            <person name="Naoumkina M.A."/>
            <person name="Rosen B."/>
            <person name="Silverstein K.A."/>
            <person name="Tang H."/>
            <person name="Rombauts S."/>
            <person name="Zhao P.X."/>
            <person name="Zhou P."/>
            <person name="Barbe V."/>
            <person name="Bardou P."/>
            <person name="Bechner M."/>
            <person name="Bellec A."/>
            <person name="Berger A."/>
            <person name="Berges H."/>
            <person name="Bidwell S."/>
            <person name="Bisseling T."/>
            <person name="Choisne N."/>
            <person name="Couloux A."/>
            <person name="Denny R."/>
            <person name="Deshpande S."/>
            <person name="Dai X."/>
            <person name="Doyle J.J."/>
            <person name="Dudez A.M."/>
            <person name="Farmer A.D."/>
            <person name="Fouteau S."/>
            <person name="Franken C."/>
            <person name="Gibelin C."/>
            <person name="Gish J."/>
            <person name="Goldstein S."/>
            <person name="Gonzalez A.J."/>
            <person name="Green P.J."/>
            <person name="Hallab A."/>
            <person name="Hartog M."/>
            <person name="Hua A."/>
            <person name="Humphray S.J."/>
            <person name="Jeong D.H."/>
            <person name="Jing Y."/>
            <person name="Jocker A."/>
            <person name="Kenton S.M."/>
            <person name="Kim D.J."/>
            <person name="Klee K."/>
            <person name="Lai H."/>
            <person name="Lang C."/>
            <person name="Lin S."/>
            <person name="Macmil S.L."/>
            <person name="Magdelenat G."/>
            <person name="Matthews L."/>
            <person name="McCorrison J."/>
            <person name="Monaghan E.L."/>
            <person name="Mun J.H."/>
            <person name="Najar F.Z."/>
            <person name="Nicholson C."/>
            <person name="Noirot C."/>
            <person name="O'Bleness M."/>
            <person name="Paule C.R."/>
            <person name="Poulain J."/>
            <person name="Prion F."/>
            <person name="Qin B."/>
            <person name="Qu C."/>
            <person name="Retzel E.F."/>
            <person name="Riddle C."/>
            <person name="Sallet E."/>
            <person name="Samain S."/>
            <person name="Samson N."/>
            <person name="Sanders I."/>
            <person name="Saurat O."/>
            <person name="Scarpelli C."/>
            <person name="Schiex T."/>
            <person name="Segurens B."/>
            <person name="Severin A.J."/>
            <person name="Sherrier D.J."/>
            <person name="Shi R."/>
            <person name="Sims S."/>
            <person name="Singer S.R."/>
            <person name="Sinharoy S."/>
            <person name="Sterck L."/>
            <person name="Viollet A."/>
            <person name="Wang B.B."/>
            <person name="Wang K."/>
            <person name="Wang M."/>
            <person name="Wang X."/>
            <person name="Warfsmann J."/>
            <person name="Weissenbach J."/>
            <person name="White D.D."/>
            <person name="White J.D."/>
            <person name="Wiley G.B."/>
            <person name="Wincker P."/>
            <person name="Xing Y."/>
            <person name="Yang L."/>
            <person name="Yao Z."/>
            <person name="Ying F."/>
            <person name="Zhai J."/>
            <person name="Zhou L."/>
            <person name="Zuber A."/>
            <person name="Denarie J."/>
            <person name="Dixon R.A."/>
            <person name="May G.D."/>
            <person name="Schwartz D.C."/>
            <person name="Rogers J."/>
            <person name="Quetier F."/>
            <person name="Town C.D."/>
            <person name="Roe B.A."/>
        </authorList>
    </citation>
    <scope>NUCLEOTIDE SEQUENCE [LARGE SCALE GENOMIC DNA]</scope>
    <source>
        <strain evidence="1">A17</strain>
        <strain evidence="2 3">cv. Jemalong A17</strain>
    </source>
</reference>
<dbReference type="PaxDb" id="3880-AES59998"/>
<evidence type="ECO:0000313" key="3">
    <source>
        <dbReference type="Proteomes" id="UP000002051"/>
    </source>
</evidence>